<sequence length="517" mass="54077">MRNLLFCSILGFGLFGGVSAASAQGLGTGLTASYFNNGSLAGAPVLKRLDPAVDFRWAATAPAPELPADNFSVRWEGLLAAPSTGNYKFSVTSAEGVRLWVNGKKVIDTWNGKGSVRLDGNAVSLAAGEKTTIKLEYFDEEGDAGLQLQWMAPGQALQTIPMGNLYPLGSPTTPDPAEAVAAALAAAKAASAPKAAAPKAPAEVPAAKAVVAQPAAAKAATKTAAAKAAPVKAVTAPKTVAAKATEKPAPAAKPTVTSAPAASLAGNVFMLKSKANNTPLEVVDESRPFRGTQAAAMPGRSTPAQWKIESAGEGFYRLLVQGSSKVLEVLGSSTSNGAPLSLWSYYSGNNQLWQIEDAGDGYYKLIAKHSRKALTAKDSADGGIQQWRYKGEPTQQWKLEPATIEVPATTLAANNMPGIGANKMSVYPNPSNGVVQMHYQLAETMPLGWVLYDQRGIVVRVSDYRKQAPGQHNQTLDFTSLPAGDYNLHLTVGTVTTTQPLVIRRPKAEPASPTAAQ</sequence>
<keyword evidence="4" id="KW-1185">Reference proteome</keyword>
<dbReference type="SUPFAM" id="SSF50370">
    <property type="entry name" value="Ricin B-like lectins"/>
    <property type="match status" value="1"/>
</dbReference>
<dbReference type="Pfam" id="PF14200">
    <property type="entry name" value="RicinB_lectin_2"/>
    <property type="match status" value="2"/>
</dbReference>
<organism evidence="3 4">
    <name type="scientific">Hymenobacter gelipurpurascens</name>
    <dbReference type="NCBI Taxonomy" id="89968"/>
    <lineage>
        <taxon>Bacteria</taxon>
        <taxon>Pseudomonadati</taxon>
        <taxon>Bacteroidota</taxon>
        <taxon>Cytophagia</taxon>
        <taxon>Cytophagales</taxon>
        <taxon>Hymenobacteraceae</taxon>
        <taxon>Hymenobacter</taxon>
    </lineage>
</organism>
<accession>A0A212UDR9</accession>
<dbReference type="Pfam" id="PF07691">
    <property type="entry name" value="PA14"/>
    <property type="match status" value="1"/>
</dbReference>
<dbReference type="PROSITE" id="PS51820">
    <property type="entry name" value="PA14"/>
    <property type="match status" value="1"/>
</dbReference>
<feature type="signal peptide" evidence="1">
    <location>
        <begin position="1"/>
        <end position="23"/>
    </location>
</feature>
<dbReference type="InterPro" id="IPR011658">
    <property type="entry name" value="PA14_dom"/>
</dbReference>
<dbReference type="PROSITE" id="PS50231">
    <property type="entry name" value="RICIN_B_LECTIN"/>
    <property type="match status" value="1"/>
</dbReference>
<evidence type="ECO:0000313" key="4">
    <source>
        <dbReference type="Proteomes" id="UP000198131"/>
    </source>
</evidence>
<dbReference type="EMBL" id="FYEW01000002">
    <property type="protein sequence ID" value="SNC76389.1"/>
    <property type="molecule type" value="Genomic_DNA"/>
</dbReference>
<dbReference type="InterPro" id="IPR000772">
    <property type="entry name" value="Ricin_B_lectin"/>
</dbReference>
<dbReference type="NCBIfam" id="TIGR04183">
    <property type="entry name" value="Por_Secre_tail"/>
    <property type="match status" value="1"/>
</dbReference>
<dbReference type="Gene3D" id="3.90.182.10">
    <property type="entry name" value="Toxin - Anthrax Protective Antigen,domain 1"/>
    <property type="match status" value="1"/>
</dbReference>
<evidence type="ECO:0000313" key="3">
    <source>
        <dbReference type="EMBL" id="SNC76389.1"/>
    </source>
</evidence>
<dbReference type="SUPFAM" id="SSF56988">
    <property type="entry name" value="Anthrax protective antigen"/>
    <property type="match status" value="1"/>
</dbReference>
<proteinExistence type="predicted"/>
<feature type="chain" id="PRO_5012329618" evidence="1">
    <location>
        <begin position="24"/>
        <end position="517"/>
    </location>
</feature>
<dbReference type="InterPro" id="IPR037524">
    <property type="entry name" value="PA14/GLEYA"/>
</dbReference>
<dbReference type="OrthoDB" id="611024at2"/>
<evidence type="ECO:0000259" key="2">
    <source>
        <dbReference type="PROSITE" id="PS51820"/>
    </source>
</evidence>
<dbReference type="Pfam" id="PF18962">
    <property type="entry name" value="Por_Secre_tail"/>
    <property type="match status" value="1"/>
</dbReference>
<dbReference type="RefSeq" id="WP_088844625.1">
    <property type="nucleotide sequence ID" value="NZ_FYEW01000002.1"/>
</dbReference>
<dbReference type="SMART" id="SM00458">
    <property type="entry name" value="RICIN"/>
    <property type="match status" value="1"/>
</dbReference>
<feature type="domain" description="PA14" evidence="2">
    <location>
        <begin position="25"/>
        <end position="164"/>
    </location>
</feature>
<dbReference type="InterPro" id="IPR035992">
    <property type="entry name" value="Ricin_B-like_lectins"/>
</dbReference>
<name>A0A212UDR9_9BACT</name>
<dbReference type="CDD" id="cd00161">
    <property type="entry name" value="beta-trefoil_Ricin-like"/>
    <property type="match status" value="1"/>
</dbReference>
<evidence type="ECO:0000256" key="1">
    <source>
        <dbReference type="SAM" id="SignalP"/>
    </source>
</evidence>
<dbReference type="InterPro" id="IPR026444">
    <property type="entry name" value="Secre_tail"/>
</dbReference>
<dbReference type="Gene3D" id="2.80.10.50">
    <property type="match status" value="2"/>
</dbReference>
<gene>
    <name evidence="3" type="ORF">SAMN06265337_3361</name>
</gene>
<dbReference type="Proteomes" id="UP000198131">
    <property type="component" value="Unassembled WGS sequence"/>
</dbReference>
<keyword evidence="1" id="KW-0732">Signal</keyword>
<dbReference type="AlphaFoldDB" id="A0A212UDR9"/>
<protein>
    <submittedName>
        <fullName evidence="3">Por secretion system C-terminal sorting domain-containing protein</fullName>
    </submittedName>
</protein>
<dbReference type="SMART" id="SM00758">
    <property type="entry name" value="PA14"/>
    <property type="match status" value="1"/>
</dbReference>
<reference evidence="4" key="1">
    <citation type="submission" date="2017-06" db="EMBL/GenBank/DDBJ databases">
        <authorList>
            <person name="Varghese N."/>
            <person name="Submissions S."/>
        </authorList>
    </citation>
    <scope>NUCLEOTIDE SEQUENCE [LARGE SCALE GENOMIC DNA]</scope>
    <source>
        <strain evidence="4">DSM 11116</strain>
    </source>
</reference>